<dbReference type="GO" id="GO:0032267">
    <property type="term" value="F:tRNA(Ile)-lysidine synthase activity"/>
    <property type="evidence" value="ECO:0007669"/>
    <property type="project" value="UniProtKB-EC"/>
</dbReference>
<organism evidence="10 11">
    <name type="scientific">Thermoactinomyces intermedius</name>
    <dbReference type="NCBI Taxonomy" id="2024"/>
    <lineage>
        <taxon>Bacteria</taxon>
        <taxon>Bacillati</taxon>
        <taxon>Bacillota</taxon>
        <taxon>Bacilli</taxon>
        <taxon>Bacillales</taxon>
        <taxon>Thermoactinomycetaceae</taxon>
        <taxon>Thermoactinomyces</taxon>
    </lineage>
</organism>
<feature type="domain" description="Lysidine-tRNA(Ile) synthetase C-terminal" evidence="9">
    <location>
        <begin position="399"/>
        <end position="473"/>
    </location>
</feature>
<dbReference type="Pfam" id="PF01171">
    <property type="entry name" value="ATP_bind_3"/>
    <property type="match status" value="1"/>
</dbReference>
<name>A0A8I1AD22_THEIN</name>
<accession>A0A8I1AD22</accession>
<comment type="subcellular location">
    <subcellularLocation>
        <location evidence="1 8">Cytoplasm</location>
    </subcellularLocation>
</comment>
<keyword evidence="5 8" id="KW-0547">Nucleotide-binding</keyword>
<evidence type="ECO:0000256" key="2">
    <source>
        <dbReference type="ARBA" id="ARBA00022490"/>
    </source>
</evidence>
<dbReference type="Gene3D" id="3.40.50.620">
    <property type="entry name" value="HUPs"/>
    <property type="match status" value="1"/>
</dbReference>
<dbReference type="HAMAP" id="MF_01161">
    <property type="entry name" value="tRNA_Ile_lys_synt"/>
    <property type="match status" value="1"/>
</dbReference>
<evidence type="ECO:0000256" key="1">
    <source>
        <dbReference type="ARBA" id="ARBA00004496"/>
    </source>
</evidence>
<dbReference type="InterPro" id="IPR012796">
    <property type="entry name" value="Lysidine-tRNA-synth_C"/>
</dbReference>
<dbReference type="Pfam" id="PF09179">
    <property type="entry name" value="TilS"/>
    <property type="match status" value="1"/>
</dbReference>
<keyword evidence="11" id="KW-1185">Reference proteome</keyword>
<dbReference type="AlphaFoldDB" id="A0A8I1AD22"/>
<evidence type="ECO:0000313" key="11">
    <source>
        <dbReference type="Proteomes" id="UP000633619"/>
    </source>
</evidence>
<dbReference type="PANTHER" id="PTHR43033:SF1">
    <property type="entry name" value="TRNA(ILE)-LYSIDINE SYNTHASE-RELATED"/>
    <property type="match status" value="1"/>
</dbReference>
<comment type="catalytic activity">
    <reaction evidence="7 8">
        <text>cytidine(34) in tRNA(Ile2) + L-lysine + ATP = lysidine(34) in tRNA(Ile2) + AMP + diphosphate + H(+)</text>
        <dbReference type="Rhea" id="RHEA:43744"/>
        <dbReference type="Rhea" id="RHEA-COMP:10625"/>
        <dbReference type="Rhea" id="RHEA-COMP:10670"/>
        <dbReference type="ChEBI" id="CHEBI:15378"/>
        <dbReference type="ChEBI" id="CHEBI:30616"/>
        <dbReference type="ChEBI" id="CHEBI:32551"/>
        <dbReference type="ChEBI" id="CHEBI:33019"/>
        <dbReference type="ChEBI" id="CHEBI:82748"/>
        <dbReference type="ChEBI" id="CHEBI:83665"/>
        <dbReference type="ChEBI" id="CHEBI:456215"/>
        <dbReference type="EC" id="6.3.4.19"/>
    </reaction>
</comment>
<dbReference type="EC" id="6.3.4.19" evidence="8"/>
<dbReference type="GO" id="GO:0005737">
    <property type="term" value="C:cytoplasm"/>
    <property type="evidence" value="ECO:0007669"/>
    <property type="project" value="UniProtKB-SubCell"/>
</dbReference>
<keyword evidence="3 8" id="KW-0436">Ligase</keyword>
<dbReference type="SUPFAM" id="SSF56037">
    <property type="entry name" value="PheT/TilS domain"/>
    <property type="match status" value="1"/>
</dbReference>
<evidence type="ECO:0000256" key="6">
    <source>
        <dbReference type="ARBA" id="ARBA00022840"/>
    </source>
</evidence>
<dbReference type="InterPro" id="IPR011063">
    <property type="entry name" value="TilS/TtcA_N"/>
</dbReference>
<dbReference type="EMBL" id="JAECVW010000005">
    <property type="protein sequence ID" value="MBH8595597.1"/>
    <property type="molecule type" value="Genomic_DNA"/>
</dbReference>
<dbReference type="InterPro" id="IPR014729">
    <property type="entry name" value="Rossmann-like_a/b/a_fold"/>
</dbReference>
<proteinExistence type="inferred from homology"/>
<dbReference type="InterPro" id="IPR012094">
    <property type="entry name" value="tRNA_Ile_lys_synt"/>
</dbReference>
<reference evidence="10 11" key="1">
    <citation type="submission" date="2020-12" db="EMBL/GenBank/DDBJ databases">
        <title>WGS of Thermoactinomyces spp.</title>
        <authorList>
            <person name="Cheng K."/>
        </authorList>
    </citation>
    <scope>NUCLEOTIDE SEQUENCE [LARGE SCALE GENOMIC DNA]</scope>
    <source>
        <strain evidence="11">CICC 10671\DSM 43846</strain>
    </source>
</reference>
<evidence type="ECO:0000256" key="4">
    <source>
        <dbReference type="ARBA" id="ARBA00022694"/>
    </source>
</evidence>
<dbReference type="PANTHER" id="PTHR43033">
    <property type="entry name" value="TRNA(ILE)-LYSIDINE SYNTHASE-RELATED"/>
    <property type="match status" value="1"/>
</dbReference>
<evidence type="ECO:0000313" key="10">
    <source>
        <dbReference type="EMBL" id="MBH8595597.1"/>
    </source>
</evidence>
<dbReference type="SUPFAM" id="SSF52402">
    <property type="entry name" value="Adenine nucleotide alpha hydrolases-like"/>
    <property type="match status" value="1"/>
</dbReference>
<dbReference type="CDD" id="cd01992">
    <property type="entry name" value="TilS_N"/>
    <property type="match status" value="1"/>
</dbReference>
<dbReference type="GO" id="GO:0005524">
    <property type="term" value="F:ATP binding"/>
    <property type="evidence" value="ECO:0007669"/>
    <property type="project" value="UniProtKB-UniRule"/>
</dbReference>
<dbReference type="RefSeq" id="WP_181732365.1">
    <property type="nucleotide sequence ID" value="NZ_JACEIR010000007.1"/>
</dbReference>
<evidence type="ECO:0000256" key="3">
    <source>
        <dbReference type="ARBA" id="ARBA00022598"/>
    </source>
</evidence>
<dbReference type="SUPFAM" id="SSF82829">
    <property type="entry name" value="MesJ substrate recognition domain-like"/>
    <property type="match status" value="1"/>
</dbReference>
<keyword evidence="6 8" id="KW-0067">ATP-binding</keyword>
<dbReference type="GO" id="GO:0006400">
    <property type="term" value="P:tRNA modification"/>
    <property type="evidence" value="ECO:0007669"/>
    <property type="project" value="UniProtKB-UniRule"/>
</dbReference>
<protein>
    <recommendedName>
        <fullName evidence="8">tRNA(Ile)-lysidine synthase</fullName>
        <ecNumber evidence="8">6.3.4.19</ecNumber>
    </recommendedName>
    <alternativeName>
        <fullName evidence="8">tRNA(Ile)-2-lysyl-cytidine synthase</fullName>
    </alternativeName>
    <alternativeName>
        <fullName evidence="8">tRNA(Ile)-lysidine synthetase</fullName>
    </alternativeName>
</protein>
<evidence type="ECO:0000256" key="5">
    <source>
        <dbReference type="ARBA" id="ARBA00022741"/>
    </source>
</evidence>
<keyword evidence="4 8" id="KW-0819">tRNA processing</keyword>
<dbReference type="Gene3D" id="3.30.465.60">
    <property type="match status" value="1"/>
</dbReference>
<keyword evidence="2 8" id="KW-0963">Cytoplasm</keyword>
<dbReference type="Proteomes" id="UP000633619">
    <property type="component" value="Unassembled WGS sequence"/>
</dbReference>
<evidence type="ECO:0000256" key="7">
    <source>
        <dbReference type="ARBA" id="ARBA00048539"/>
    </source>
</evidence>
<dbReference type="Pfam" id="PF11734">
    <property type="entry name" value="TilS_C"/>
    <property type="match status" value="1"/>
</dbReference>
<feature type="binding site" evidence="8">
    <location>
        <begin position="29"/>
        <end position="34"/>
    </location>
    <ligand>
        <name>ATP</name>
        <dbReference type="ChEBI" id="CHEBI:30616"/>
    </ligand>
</feature>
<evidence type="ECO:0000259" key="9">
    <source>
        <dbReference type="SMART" id="SM00977"/>
    </source>
</evidence>
<dbReference type="NCBIfam" id="TIGR02433">
    <property type="entry name" value="lysidine_TilS_C"/>
    <property type="match status" value="1"/>
</dbReference>
<comment type="domain">
    <text evidence="8">The N-terminal region contains the highly conserved SGGXDS motif, predicted to be a P-loop motif involved in ATP binding.</text>
</comment>
<comment type="similarity">
    <text evidence="8">Belongs to the tRNA(Ile)-lysidine synthase family.</text>
</comment>
<gene>
    <name evidence="8 10" type="primary">tilS</name>
    <name evidence="10" type="ORF">I8U20_09675</name>
</gene>
<dbReference type="InterPro" id="IPR012795">
    <property type="entry name" value="tRNA_Ile_lys_synt_N"/>
</dbReference>
<comment type="function">
    <text evidence="8">Ligates lysine onto the cytidine present at position 34 of the AUA codon-specific tRNA(Ile) that contains the anticodon CAU, in an ATP-dependent manner. Cytidine is converted to lysidine, thus changing the amino acid specificity of the tRNA from methionine to isoleucine.</text>
</comment>
<comment type="caution">
    <text evidence="10">The sequence shown here is derived from an EMBL/GenBank/DDBJ whole genome shotgun (WGS) entry which is preliminary data.</text>
</comment>
<dbReference type="InterPro" id="IPR015262">
    <property type="entry name" value="tRNA_Ile_lys_synt_subst-bd"/>
</dbReference>
<sequence length="482" mass="55297">MSWFLERLEEAIATRKLIKPGDNVLVGVSGGPDSTALLFALKRLEKALGHQVFAVHVNHHLRGEESDEDEKYVVCRAKEWNIPVRVMHVDVTGERKKHGGNKQAVSRTLRYRAFKQAAEEFKADRLALAHHADDQLETVLMRLLRGTGVSGLAGMDWARPWEDYVLIRPLLGFRKEEIVSYCREQNLSPREDSSNRSLEYTRNRIRHELIPVVRKLYPHADRAVSKLSDLIREEERDWDIRVKKALEDVVADRGENCYTLDVSSFLHLSVALQRRVVKLILSYLCHQDVTELSLDKVDQVRKLAENNNPSAMIRMFQGIVAEREYSKLIFTKKPQTPDEARDGRETPEMIRLPGHGASSLPGFLGRMEILESDQPIPIHRLKNVFSHAVFDLDLLSGPLYVRARKPGDKMRCSGMRGRKKVKSLMMEAKIPKKMRSRYPLVGSGDEIIWIPGVRRSDLAPVTASTKRFLYLLWDQNDTPEER</sequence>
<dbReference type="NCBIfam" id="TIGR02432">
    <property type="entry name" value="lysidine_TilS_N"/>
    <property type="match status" value="1"/>
</dbReference>
<evidence type="ECO:0000256" key="8">
    <source>
        <dbReference type="HAMAP-Rule" id="MF_01161"/>
    </source>
</evidence>
<dbReference type="SMART" id="SM00977">
    <property type="entry name" value="TilS_C"/>
    <property type="match status" value="1"/>
</dbReference>